<feature type="active site" description="Proton acceptor" evidence="2">
    <location>
        <position position="68"/>
    </location>
</feature>
<dbReference type="EC" id="2.5.1.31" evidence="2"/>
<feature type="active site" evidence="2">
    <location>
        <position position="20"/>
    </location>
</feature>
<gene>
    <name evidence="2 3" type="primary">uppS</name>
    <name evidence="3" type="ORF">NQX30_06575</name>
</gene>
<keyword evidence="1 2" id="KW-0808">Transferase</keyword>
<reference evidence="3" key="1">
    <citation type="submission" date="2022-08" db="EMBL/GenBank/DDBJ databases">
        <authorList>
            <person name="Dzunkova M."/>
            <person name="La Clair J."/>
            <person name="Tyml T."/>
            <person name="Doud D."/>
            <person name="Schulz F."/>
            <person name="Piquer S."/>
            <person name="Porcel Sanchis D."/>
            <person name="Osborn A."/>
            <person name="Robinson D."/>
            <person name="Louie K.B."/>
            <person name="Bowen B.P."/>
            <person name="Bowers R."/>
            <person name="Lee J."/>
            <person name="Arnau Llombart V."/>
            <person name="Diaz Villanueva W."/>
            <person name="Gosliner T."/>
            <person name="Northen T."/>
            <person name="Cheng J.-F."/>
            <person name="Burkart M.D."/>
            <person name="Woyke T."/>
        </authorList>
    </citation>
    <scope>NUCLEOTIDE SEQUENCE</scope>
    <source>
        <strain evidence="3">Df01</strain>
    </source>
</reference>
<dbReference type="InterPro" id="IPR036424">
    <property type="entry name" value="UPP_synth-like_sf"/>
</dbReference>
<dbReference type="Pfam" id="PF01255">
    <property type="entry name" value="Prenyltransf"/>
    <property type="match status" value="1"/>
</dbReference>
<keyword evidence="2" id="KW-0460">Magnesium</keyword>
<name>A0ABT7QMU2_9GAMM</name>
<feature type="binding site" evidence="2">
    <location>
        <position position="25"/>
    </location>
    <ligand>
        <name>substrate</name>
    </ligand>
</feature>
<organism evidence="3 4">
    <name type="scientific">Candidatus Doriopsillibacter californiensis</name>
    <dbReference type="NCBI Taxonomy" id="2970740"/>
    <lineage>
        <taxon>Bacteria</taxon>
        <taxon>Pseudomonadati</taxon>
        <taxon>Pseudomonadota</taxon>
        <taxon>Gammaproteobacteria</taxon>
        <taxon>Candidatus Tethybacterales</taxon>
        <taxon>Candidatus Persebacteraceae</taxon>
        <taxon>Candidatus Doriopsillibacter</taxon>
    </lineage>
</organism>
<comment type="function">
    <text evidence="2">Catalyzes the sequential condensation of isopentenyl diphosphate (IPP) with (2E,6E)-farnesyl diphosphate (E,E-FPP) to yield (2Z,6Z,10Z,14Z,18Z,22Z,26Z,30Z,34E,38E)-undecaprenyl diphosphate (di-trans,octa-cis-UPP). UPP is the precursor of glycosyl carrier lipid in the biosynthesis of bacterial cell wall polysaccharide components such as peptidoglycan and lipopolysaccharide.</text>
</comment>
<evidence type="ECO:0000313" key="4">
    <source>
        <dbReference type="Proteomes" id="UP001168167"/>
    </source>
</evidence>
<feature type="binding site" evidence="2">
    <location>
        <begin position="65"/>
        <end position="67"/>
    </location>
    <ligand>
        <name>substrate</name>
    </ligand>
</feature>
<comment type="subunit">
    <text evidence="2">Homodimer.</text>
</comment>
<keyword evidence="4" id="KW-1185">Reference proteome</keyword>
<dbReference type="SUPFAM" id="SSF64005">
    <property type="entry name" value="Undecaprenyl diphosphate synthase"/>
    <property type="match status" value="1"/>
</dbReference>
<dbReference type="CDD" id="cd00475">
    <property type="entry name" value="Cis_IPPS"/>
    <property type="match status" value="1"/>
</dbReference>
<comment type="catalytic activity">
    <reaction evidence="2">
        <text>8 isopentenyl diphosphate + (2E,6E)-farnesyl diphosphate = di-trans,octa-cis-undecaprenyl diphosphate + 8 diphosphate</text>
        <dbReference type="Rhea" id="RHEA:27551"/>
        <dbReference type="ChEBI" id="CHEBI:33019"/>
        <dbReference type="ChEBI" id="CHEBI:58405"/>
        <dbReference type="ChEBI" id="CHEBI:128769"/>
        <dbReference type="ChEBI" id="CHEBI:175763"/>
        <dbReference type="EC" id="2.5.1.31"/>
    </reaction>
</comment>
<feature type="binding site" evidence="2">
    <location>
        <position position="33"/>
    </location>
    <ligand>
        <name>substrate</name>
    </ligand>
</feature>
<feature type="binding site" evidence="2">
    <location>
        <position position="37"/>
    </location>
    <ligand>
        <name>substrate</name>
    </ligand>
</feature>
<dbReference type="InterPro" id="IPR018520">
    <property type="entry name" value="UPP_synth-like_CS"/>
</dbReference>
<keyword evidence="2" id="KW-0133">Cell shape</keyword>
<feature type="binding site" evidence="2">
    <location>
        <position position="181"/>
    </location>
    <ligand>
        <name>substrate</name>
    </ligand>
</feature>
<dbReference type="GO" id="GO:0016740">
    <property type="term" value="F:transferase activity"/>
    <property type="evidence" value="ECO:0007669"/>
    <property type="project" value="UniProtKB-KW"/>
</dbReference>
<comment type="caution">
    <text evidence="3">The sequence shown here is derived from an EMBL/GenBank/DDBJ whole genome shotgun (WGS) entry which is preliminary data.</text>
</comment>
<feature type="binding site" evidence="2">
    <location>
        <position position="200"/>
    </location>
    <ligand>
        <name>Mg(2+)</name>
        <dbReference type="ChEBI" id="CHEBI:18420"/>
    </ligand>
</feature>
<protein>
    <recommendedName>
        <fullName evidence="2">Ditrans,polycis-undecaprenyl-diphosphate synthase ((2E,6E)-farnesyl-diphosphate specific)</fullName>
        <ecNumber evidence="2">2.5.1.31</ecNumber>
    </recommendedName>
    <alternativeName>
        <fullName evidence="2">Ditrans,polycis-undecaprenylcistransferase</fullName>
    </alternativeName>
    <alternativeName>
        <fullName evidence="2">Undecaprenyl diphosphate synthase</fullName>
        <shortName evidence="2">UDS</shortName>
    </alternativeName>
    <alternativeName>
        <fullName evidence="2">Undecaprenyl pyrophosphate synthase</fullName>
        <shortName evidence="2">UPP synthase</shortName>
    </alternativeName>
</protein>
<sequence>MGTPLDSSAAALRHIAVIMDGNGRWAKQRHLPRYEGHRRGLQVARAMVRACAERHIPYLTLFAFSSENWRRPAVEINALLTLFGEAATLLSEEMVNNGVRVVFIGERTRFPVKLQRTMTNMETVTAGGKTLNLTIAVSYSGRWDIVQAAAAIASNGGDFTEDNFNLHLATTDAPPVDLLIRTGNEQRISNFMLWQAAYAELYFSEKLWPDFEKTDFYSAIDDFSGRERRFGDVGKAC</sequence>
<accession>A0ABT7QMU2</accession>
<dbReference type="EMBL" id="JANQAO010000003">
    <property type="protein sequence ID" value="MDM5148029.1"/>
    <property type="molecule type" value="Genomic_DNA"/>
</dbReference>
<comment type="similarity">
    <text evidence="2">Belongs to the UPP synthase family.</text>
</comment>
<feature type="binding site" evidence="2">
    <location>
        <begin position="21"/>
        <end position="24"/>
    </location>
    <ligand>
        <name>substrate</name>
    </ligand>
</feature>
<keyword evidence="2" id="KW-0573">Peptidoglycan synthesis</keyword>
<keyword evidence="2" id="KW-0479">Metal-binding</keyword>
<dbReference type="Proteomes" id="UP001168167">
    <property type="component" value="Unassembled WGS sequence"/>
</dbReference>
<feature type="binding site" evidence="2">
    <location>
        <position position="71"/>
    </location>
    <ligand>
        <name>substrate</name>
    </ligand>
</feature>
<comment type="cofactor">
    <cofactor evidence="2">
        <name>Mg(2+)</name>
        <dbReference type="ChEBI" id="CHEBI:18420"/>
    </cofactor>
    <text evidence="2">Binds 2 magnesium ions per subunit.</text>
</comment>
<feature type="binding site" evidence="2">
    <location>
        <position position="20"/>
    </location>
    <ligand>
        <name>Mg(2+)</name>
        <dbReference type="ChEBI" id="CHEBI:18420"/>
    </ligand>
</feature>
<dbReference type="PANTHER" id="PTHR10291">
    <property type="entry name" value="DEHYDRODOLICHYL DIPHOSPHATE SYNTHASE FAMILY MEMBER"/>
    <property type="match status" value="1"/>
</dbReference>
<dbReference type="PANTHER" id="PTHR10291:SF0">
    <property type="entry name" value="DEHYDRODOLICHYL DIPHOSPHATE SYNTHASE 2"/>
    <property type="match status" value="1"/>
</dbReference>
<dbReference type="InterPro" id="IPR001441">
    <property type="entry name" value="UPP_synth-like"/>
</dbReference>
<dbReference type="Gene3D" id="3.40.1180.10">
    <property type="entry name" value="Decaprenyl diphosphate synthase-like"/>
    <property type="match status" value="1"/>
</dbReference>
<keyword evidence="2" id="KW-0961">Cell wall biogenesis/degradation</keyword>
<dbReference type="NCBIfam" id="TIGR00055">
    <property type="entry name" value="uppS"/>
    <property type="match status" value="1"/>
</dbReference>
<feature type="binding site" evidence="2">
    <location>
        <begin position="187"/>
        <end position="189"/>
    </location>
    <ligand>
        <name>substrate</name>
    </ligand>
</feature>
<evidence type="ECO:0000313" key="3">
    <source>
        <dbReference type="EMBL" id="MDM5148029.1"/>
    </source>
</evidence>
<reference evidence="3" key="2">
    <citation type="journal article" date="2023" name="Microbiome">
        <title>Synthase-selected sorting approach identifies a beta-lactone synthase in a nudibranch symbiotic bacterium.</title>
        <authorList>
            <person name="Dzunkova M."/>
            <person name="La Clair J.J."/>
            <person name="Tyml T."/>
            <person name="Doud D."/>
            <person name="Schulz F."/>
            <person name="Piquer-Esteban S."/>
            <person name="Porcel Sanchis D."/>
            <person name="Osborn A."/>
            <person name="Robinson D."/>
            <person name="Louie K.B."/>
            <person name="Bowen B.P."/>
            <person name="Bowers R.M."/>
            <person name="Lee J."/>
            <person name="Arnau V."/>
            <person name="Diaz-Villanueva W."/>
            <person name="Stepanauskas R."/>
            <person name="Gosliner T."/>
            <person name="Date S.V."/>
            <person name="Northen T.R."/>
            <person name="Cheng J.F."/>
            <person name="Burkart M.D."/>
            <person name="Woyke T."/>
        </authorList>
    </citation>
    <scope>NUCLEOTIDE SEQUENCE</scope>
    <source>
        <strain evidence="3">Df01</strain>
    </source>
</reference>
<dbReference type="HAMAP" id="MF_01139">
    <property type="entry name" value="ISPT"/>
    <property type="match status" value="1"/>
</dbReference>
<dbReference type="PROSITE" id="PS01066">
    <property type="entry name" value="UPP_SYNTHASE"/>
    <property type="match status" value="1"/>
</dbReference>
<feature type="binding site" evidence="2">
    <location>
        <position position="69"/>
    </location>
    <ligand>
        <name>substrate</name>
    </ligand>
</feature>
<evidence type="ECO:0000256" key="1">
    <source>
        <dbReference type="ARBA" id="ARBA00022679"/>
    </source>
</evidence>
<proteinExistence type="inferred from homology"/>
<evidence type="ECO:0000256" key="2">
    <source>
        <dbReference type="HAMAP-Rule" id="MF_01139"/>
    </source>
</evidence>